<feature type="binding site" evidence="6">
    <location>
        <position position="130"/>
    </location>
    <ligand>
        <name>Mg(2+)</name>
        <dbReference type="ChEBI" id="CHEBI:18420"/>
    </ligand>
</feature>
<evidence type="ECO:0000313" key="9">
    <source>
        <dbReference type="EMBL" id="QBK29232.1"/>
    </source>
</evidence>
<comment type="cofactor">
    <cofactor evidence="1">
        <name>Mg(2+)</name>
        <dbReference type="ChEBI" id="CHEBI:18420"/>
    </cofactor>
</comment>
<evidence type="ECO:0000256" key="2">
    <source>
        <dbReference type="ARBA" id="ARBA00005568"/>
    </source>
</evidence>
<feature type="region of interest" description="Disordered" evidence="7">
    <location>
        <begin position="293"/>
        <end position="315"/>
    </location>
</feature>
<comment type="similarity">
    <text evidence="2">Belongs to the HpcH/HpaI aldolase family.</text>
</comment>
<dbReference type="GO" id="GO:0006107">
    <property type="term" value="P:oxaloacetate metabolic process"/>
    <property type="evidence" value="ECO:0007669"/>
    <property type="project" value="TreeGrafter"/>
</dbReference>
<dbReference type="AlphaFoldDB" id="A0A4P6UVU5"/>
<dbReference type="PANTHER" id="PTHR32308">
    <property type="entry name" value="LYASE BETA SUBUNIT, PUTATIVE (AFU_ORTHOLOGUE AFUA_4G13030)-RELATED"/>
    <property type="match status" value="1"/>
</dbReference>
<sequence>MVAPSFIRARRSAMFIPGDRQSALRKAETLGSDVVIFDLEDAVAPAAKQDAREAVRAHFAAAPASPVERVIRINGLDTPWGTEDLLAARAAMPDAVLIPKVESADTLLAVVDALEQTDAPDMLRLWAMIETPGGIVNAATIAARGREAGVPLACLVAGTNDLYKATGLAGPGARAHAHPWLMQIVLAARAADIAVLDGVYNDHRDAVGCAAECQEGAQMGFDGKTLIHPGQIGAANAAFSPGPEAVARARRLVAAFAEPQNEGRGVIAFEGAMAERLHLEQAEALLARAARIADPDRQGKEPANADESLSHAHGN</sequence>
<evidence type="ECO:0000256" key="7">
    <source>
        <dbReference type="SAM" id="MobiDB-lite"/>
    </source>
</evidence>
<keyword evidence="9" id="KW-0456">Lyase</keyword>
<dbReference type="PIRSF" id="PIRSF015582">
    <property type="entry name" value="Cit_lyase_B"/>
    <property type="match status" value="1"/>
</dbReference>
<dbReference type="KEGG" id="rpod:E0E05_00660"/>
<dbReference type="OrthoDB" id="9800547at2"/>
<dbReference type="InterPro" id="IPR005000">
    <property type="entry name" value="Aldolase/citrate-lyase_domain"/>
</dbReference>
<feature type="binding site" evidence="5">
    <location>
        <position position="72"/>
    </location>
    <ligand>
        <name>substrate</name>
    </ligand>
</feature>
<evidence type="ECO:0000313" key="10">
    <source>
        <dbReference type="Proteomes" id="UP000293719"/>
    </source>
</evidence>
<keyword evidence="3 6" id="KW-0479">Metal-binding</keyword>
<dbReference type="GO" id="GO:0016829">
    <property type="term" value="F:lyase activity"/>
    <property type="evidence" value="ECO:0007669"/>
    <property type="project" value="UniProtKB-KW"/>
</dbReference>
<accession>A0A4P6UVU5</accession>
<proteinExistence type="inferred from homology"/>
<protein>
    <submittedName>
        <fullName evidence="9">CoA ester lyase</fullName>
    </submittedName>
</protein>
<dbReference type="SUPFAM" id="SSF51621">
    <property type="entry name" value="Phosphoenolpyruvate/pyruvate domain"/>
    <property type="match status" value="1"/>
</dbReference>
<organism evidence="9 10">
    <name type="scientific">Roseitalea porphyridii</name>
    <dbReference type="NCBI Taxonomy" id="1852022"/>
    <lineage>
        <taxon>Bacteria</taxon>
        <taxon>Pseudomonadati</taxon>
        <taxon>Pseudomonadota</taxon>
        <taxon>Alphaproteobacteria</taxon>
        <taxon>Hyphomicrobiales</taxon>
        <taxon>Ahrensiaceae</taxon>
        <taxon>Roseitalea</taxon>
    </lineage>
</organism>
<keyword evidence="10" id="KW-1185">Reference proteome</keyword>
<dbReference type="InterPro" id="IPR011206">
    <property type="entry name" value="Citrate_lyase_beta/mcl1/mcl2"/>
</dbReference>
<reference evidence="9 10" key="1">
    <citation type="journal article" date="2017" name="Int. J. Syst. Evol. Microbiol.">
        <title>Roseitalea porphyridii gen. nov., sp. nov., isolated from a red alga, and reclassification of Hoeflea suaedae Chung et al. 2013 as Pseudohoeflea suaedae gen. nov., comb. nov.</title>
        <authorList>
            <person name="Hyeon J.W."/>
            <person name="Jeong S.E."/>
            <person name="Baek K."/>
            <person name="Jeon C.O."/>
        </authorList>
    </citation>
    <scope>NUCLEOTIDE SEQUENCE [LARGE SCALE GENOMIC DNA]</scope>
    <source>
        <strain evidence="9 10">MA7-20</strain>
    </source>
</reference>
<evidence type="ECO:0000256" key="5">
    <source>
        <dbReference type="PIRSR" id="PIRSR015582-1"/>
    </source>
</evidence>
<gene>
    <name evidence="9" type="ORF">E0E05_00660</name>
</gene>
<evidence type="ECO:0000256" key="4">
    <source>
        <dbReference type="ARBA" id="ARBA00022842"/>
    </source>
</evidence>
<dbReference type="GO" id="GO:0000287">
    <property type="term" value="F:magnesium ion binding"/>
    <property type="evidence" value="ECO:0007669"/>
    <property type="project" value="TreeGrafter"/>
</dbReference>
<feature type="binding site" evidence="6">
    <location>
        <position position="161"/>
    </location>
    <ligand>
        <name>Mg(2+)</name>
        <dbReference type="ChEBI" id="CHEBI:18420"/>
    </ligand>
</feature>
<dbReference type="Gene3D" id="3.20.20.60">
    <property type="entry name" value="Phosphoenolpyruvate-binding domains"/>
    <property type="match status" value="1"/>
</dbReference>
<dbReference type="Proteomes" id="UP000293719">
    <property type="component" value="Chromosome"/>
</dbReference>
<evidence type="ECO:0000256" key="3">
    <source>
        <dbReference type="ARBA" id="ARBA00022723"/>
    </source>
</evidence>
<dbReference type="Pfam" id="PF03328">
    <property type="entry name" value="HpcH_HpaI"/>
    <property type="match status" value="1"/>
</dbReference>
<evidence type="ECO:0000256" key="6">
    <source>
        <dbReference type="PIRSR" id="PIRSR015582-2"/>
    </source>
</evidence>
<name>A0A4P6UVU5_9HYPH</name>
<dbReference type="InterPro" id="IPR015813">
    <property type="entry name" value="Pyrv/PenolPyrv_kinase-like_dom"/>
</dbReference>
<dbReference type="EMBL" id="CP036532">
    <property type="protein sequence ID" value="QBK29232.1"/>
    <property type="molecule type" value="Genomic_DNA"/>
</dbReference>
<evidence type="ECO:0000259" key="8">
    <source>
        <dbReference type="Pfam" id="PF03328"/>
    </source>
</evidence>
<feature type="binding site" evidence="5">
    <location>
        <position position="130"/>
    </location>
    <ligand>
        <name>substrate</name>
    </ligand>
</feature>
<feature type="domain" description="HpcH/HpaI aldolase/citrate lyase" evidence="8">
    <location>
        <begin position="11"/>
        <end position="229"/>
    </location>
</feature>
<keyword evidence="4 6" id="KW-0460">Magnesium</keyword>
<dbReference type="PANTHER" id="PTHR32308:SF10">
    <property type="entry name" value="CITRATE LYASE SUBUNIT BETA"/>
    <property type="match status" value="1"/>
</dbReference>
<dbReference type="InterPro" id="IPR040442">
    <property type="entry name" value="Pyrv_kinase-like_dom_sf"/>
</dbReference>
<evidence type="ECO:0000256" key="1">
    <source>
        <dbReference type="ARBA" id="ARBA00001946"/>
    </source>
</evidence>